<evidence type="ECO:0000313" key="2">
    <source>
        <dbReference type="EMBL" id="CAE77659.1"/>
    </source>
</evidence>
<evidence type="ECO:0000313" key="1">
    <source>
        <dbReference type="EMBL" id="CAE77636.1"/>
    </source>
</evidence>
<dbReference type="AlphaFoldDB" id="Q6MRT2"/>
<reference evidence="2 3" key="1">
    <citation type="journal article" date="2004" name="Genome Res.">
        <title>The genome sequence of Mycoplasma mycoides subsp. mycoides SC type strain PG1T, the causative agent of contagious bovine pleuropneumonia (CBPP).</title>
        <authorList>
            <person name="Westberg J."/>
            <person name="Persson A."/>
            <person name="Holmberg A."/>
            <person name="Goesmann A."/>
            <person name="Lundeberg J."/>
            <person name="Johansson K.-E."/>
            <person name="Pettersson B."/>
            <person name="Uhlen M."/>
        </authorList>
    </citation>
    <scope>NUCLEOTIDE SEQUENCE [LARGE SCALE GENOMIC DNA]</scope>
    <source>
        <strain evidence="2 3">PG1</strain>
    </source>
</reference>
<keyword evidence="3" id="KW-1185">Reference proteome</keyword>
<gene>
    <name evidence="1" type="ordered locus">MSC_1030</name>
    <name evidence="2" type="ordered locus">MSC_1055</name>
</gene>
<protein>
    <submittedName>
        <fullName evidence="2">Uncharacterized protein</fullName>
    </submittedName>
</protein>
<accession>Q6MRT2</accession>
<dbReference type="KEGG" id="mmy:MSC_1030"/>
<sequence>MQELKTNSTNGNGNGSVRSKTFVRTLEFKFEIEENK</sequence>
<dbReference type="STRING" id="272632.MSC_1030"/>
<name>Q6MRT2_MYCMS</name>
<proteinExistence type="predicted"/>
<organism evidence="2 3">
    <name type="scientific">Mycoplasma mycoides subsp. mycoides SC (strain CCUG 32753 / NCTC 10114 / PG1)</name>
    <dbReference type="NCBI Taxonomy" id="272632"/>
    <lineage>
        <taxon>Bacteria</taxon>
        <taxon>Bacillati</taxon>
        <taxon>Mycoplasmatota</taxon>
        <taxon>Mollicutes</taxon>
        <taxon>Mycoplasmataceae</taxon>
        <taxon>Mycoplasma</taxon>
    </lineage>
</organism>
<dbReference type="Proteomes" id="UP000001016">
    <property type="component" value="Chromosome"/>
</dbReference>
<dbReference type="EMBL" id="BX293980">
    <property type="protein sequence ID" value="CAE77659.1"/>
    <property type="molecule type" value="Genomic_DNA"/>
</dbReference>
<dbReference type="KEGG" id="mmy:MSC_1055"/>
<evidence type="ECO:0000313" key="3">
    <source>
        <dbReference type="Proteomes" id="UP000001016"/>
    </source>
</evidence>
<dbReference type="PATRIC" id="fig|272632.4.peg.1116"/>
<reference evidence="2" key="2">
    <citation type="submission" date="2007-02" db="EMBL/GenBank/DDBJ databases">
        <authorList>
            <person name="Westberg J."/>
        </authorList>
    </citation>
    <scope>NUCLEOTIDE SEQUENCE</scope>
    <source>
        <strain evidence="2">PG1</strain>
    </source>
</reference>
<dbReference type="EMBL" id="BX293980">
    <property type="protein sequence ID" value="CAE77636.1"/>
    <property type="molecule type" value="Genomic_DNA"/>
</dbReference>
<dbReference type="HOGENOM" id="CLU_3357185_0_0_14"/>